<dbReference type="InterPro" id="IPR011250">
    <property type="entry name" value="OMP/PagP_B-barrel"/>
</dbReference>
<organism evidence="2 3">
    <name type="scientific">Dongia mobilis</name>
    <dbReference type="NCBI Taxonomy" id="578943"/>
    <lineage>
        <taxon>Bacteria</taxon>
        <taxon>Pseudomonadati</taxon>
        <taxon>Pseudomonadota</taxon>
        <taxon>Alphaproteobacteria</taxon>
        <taxon>Rhodospirillales</taxon>
        <taxon>Dongiaceae</taxon>
        <taxon>Dongia</taxon>
    </lineage>
</organism>
<feature type="transmembrane region" description="Helical" evidence="1">
    <location>
        <begin position="21"/>
        <end position="42"/>
    </location>
</feature>
<dbReference type="Gene3D" id="1.25.40.10">
    <property type="entry name" value="Tetratricopeptide repeat domain"/>
    <property type="match status" value="1"/>
</dbReference>
<proteinExistence type="predicted"/>
<keyword evidence="3" id="KW-1185">Reference proteome</keyword>
<dbReference type="InterPro" id="IPR011990">
    <property type="entry name" value="TPR-like_helical_dom_sf"/>
</dbReference>
<dbReference type="Proteomes" id="UP000295783">
    <property type="component" value="Unassembled WGS sequence"/>
</dbReference>
<dbReference type="EMBL" id="SNYW01000006">
    <property type="protein sequence ID" value="TDQ84025.1"/>
    <property type="molecule type" value="Genomic_DNA"/>
</dbReference>
<keyword evidence="1" id="KW-1133">Transmembrane helix</keyword>
<evidence type="ECO:0000313" key="2">
    <source>
        <dbReference type="EMBL" id="TDQ84025.1"/>
    </source>
</evidence>
<reference evidence="2 3" key="1">
    <citation type="submission" date="2019-03" db="EMBL/GenBank/DDBJ databases">
        <title>Genomic Encyclopedia of Type Strains, Phase III (KMG-III): the genomes of soil and plant-associated and newly described type strains.</title>
        <authorList>
            <person name="Whitman W."/>
        </authorList>
    </citation>
    <scope>NUCLEOTIDE SEQUENCE [LARGE SCALE GENOMIC DNA]</scope>
    <source>
        <strain evidence="2 3">CGMCC 1.7660</strain>
    </source>
</reference>
<gene>
    <name evidence="2" type="ORF">A8950_0571</name>
</gene>
<evidence type="ECO:0000313" key="3">
    <source>
        <dbReference type="Proteomes" id="UP000295783"/>
    </source>
</evidence>
<name>A0A4R6WR24_9PROT</name>
<dbReference type="SUPFAM" id="SSF48452">
    <property type="entry name" value="TPR-like"/>
    <property type="match status" value="1"/>
</dbReference>
<evidence type="ECO:0008006" key="4">
    <source>
        <dbReference type="Google" id="ProtNLM"/>
    </source>
</evidence>
<keyword evidence="1" id="KW-0472">Membrane</keyword>
<dbReference type="SUPFAM" id="SSF56925">
    <property type="entry name" value="OMPA-like"/>
    <property type="match status" value="1"/>
</dbReference>
<protein>
    <recommendedName>
        <fullName evidence="4">Tetratricopeptide repeat protein</fullName>
    </recommendedName>
</protein>
<evidence type="ECO:0000256" key="1">
    <source>
        <dbReference type="SAM" id="Phobius"/>
    </source>
</evidence>
<comment type="caution">
    <text evidence="2">The sequence shown here is derived from an EMBL/GenBank/DDBJ whole genome shotgun (WGS) entry which is preliminary data.</text>
</comment>
<sequence>MDLRRPHRGSDRSAGRMGERIGGQMTIIGASLIVLLLASIGADHAAAQGSAQGDVLPAGDNVSYDQVLEDPDNIELGYRYALTQIRRDDLLGASATLDRLILLAPGEPNIRALRAIVLYRLDNLREAEKEFDDILALDIDPVLRSNIERYAAELGRRNQQTRMSLLTSFGYQYDTNRSGAPNSGRLRTFLGTFDVAPDGRKEDDHSLTGFTRFTIEHDLPTQERHSLFGSLSLYAADQFQLDDYDTYDIGAEIGGRFEFGQVFLTPNLSYDHLILGDESYLDSIVAGLRADHRLNDPVNLWARADIAYLDYRNTAQYPTGDLQSGGDVAATIGTDLYFGSSHRLTVSAGYGRFNADVEWESYQGPQLGLNHTWLLGDGAFLMTGLSGEYQDYDMADPVTGLASRHDWVYRARTTLGVPVQTLFMAEEWPAALAGLTMSIYGEYYRADSNITNYDYDNVRAGATLSKRWEF</sequence>
<accession>A0A4R6WR24</accession>
<keyword evidence="1" id="KW-0812">Transmembrane</keyword>
<dbReference type="AlphaFoldDB" id="A0A4R6WR24"/>